<dbReference type="GO" id="GO:0046872">
    <property type="term" value="F:metal ion binding"/>
    <property type="evidence" value="ECO:0007669"/>
    <property type="project" value="UniProtKB-KW"/>
</dbReference>
<dbReference type="InterPro" id="IPR052052">
    <property type="entry name" value="Polysaccharide_Lyase_9"/>
</dbReference>
<comment type="similarity">
    <text evidence="8">Belongs to the polysaccharide lyase 9 family.</text>
</comment>
<comment type="subcellular location">
    <subcellularLocation>
        <location evidence="2">Secreted</location>
    </subcellularLocation>
</comment>
<reference evidence="11 12" key="1">
    <citation type="submission" date="2018-04" db="EMBL/GenBank/DDBJ databases">
        <title>Genomic Encyclopedia of Archaeal and Bacterial Type Strains, Phase II (KMG-II): from individual species to whole genera.</title>
        <authorList>
            <person name="Goeker M."/>
        </authorList>
    </citation>
    <scope>NUCLEOTIDE SEQUENCE [LARGE SCALE GENOMIC DNA]</scope>
    <source>
        <strain evidence="11 12">DSM 26809</strain>
    </source>
</reference>
<dbReference type="Gene3D" id="2.160.20.10">
    <property type="entry name" value="Single-stranded right-handed beta-helix, Pectin lyase-like"/>
    <property type="match status" value="1"/>
</dbReference>
<keyword evidence="7" id="KW-0456">Lyase</keyword>
<accession>A0A2T5J6N0</accession>
<organism evidence="11 12">
    <name type="scientific">Mucilaginibacter yixingensis</name>
    <dbReference type="NCBI Taxonomy" id="1295612"/>
    <lineage>
        <taxon>Bacteria</taxon>
        <taxon>Pseudomonadati</taxon>
        <taxon>Bacteroidota</taxon>
        <taxon>Sphingobacteriia</taxon>
        <taxon>Sphingobacteriales</taxon>
        <taxon>Sphingobacteriaceae</taxon>
        <taxon>Mucilaginibacter</taxon>
    </lineage>
</organism>
<sequence length="439" mass="48581">MKKLLLLALLCAAKPVLASNFYVAPDGSDSNNGSKTKPFATVQKAQSAVSPGDTVFLRGGTYHMTEAQIARNERNYACVTYLDKSGEASKYINYFAYPGEKPVFEYSAVKPANLRVAAFYVTGNYIHLKGFEVTAVQVTIKGHTQSECFENRGNHNIYEQLSMHDGMAIGFYLIAGGNNLILNCDAYRNWDYFSENGRGGNTDGFGCHPAAGGKNNIFRGCRSWFNSDDGYDCINAHEATMFDHCWAFYNGYDKDFKSEGDGNGFKAGGYARRPGSEIPNPVPQNTVQFCLAVHNKSNGFYSNHHVTGSFWYNNTAYRNNVNFNMLNRLHDDVNADVPGYDHKMRNNLGYKGNKETMNISDGKNDTANNYFDLNLTASNGDFISVDETQLTAPRKADGSLPDITFMHLKPNSQFVDKGQDIGFPFSGKAPDLGCFESGK</sequence>
<evidence type="ECO:0000256" key="8">
    <source>
        <dbReference type="ARBA" id="ARBA00038263"/>
    </source>
</evidence>
<dbReference type="OrthoDB" id="8660908at2"/>
<evidence type="ECO:0000313" key="12">
    <source>
        <dbReference type="Proteomes" id="UP000244168"/>
    </source>
</evidence>
<evidence type="ECO:0000256" key="1">
    <source>
        <dbReference type="ARBA" id="ARBA00001913"/>
    </source>
</evidence>
<dbReference type="EMBL" id="QAOQ01000006">
    <property type="protein sequence ID" value="PTQ94815.1"/>
    <property type="molecule type" value="Genomic_DNA"/>
</dbReference>
<dbReference type="InterPro" id="IPR053868">
    <property type="entry name" value="Pel9A-like_beta_helix"/>
</dbReference>
<dbReference type="GO" id="GO:0016837">
    <property type="term" value="F:carbon-oxygen lyase activity, acting on polysaccharides"/>
    <property type="evidence" value="ECO:0007669"/>
    <property type="project" value="TreeGrafter"/>
</dbReference>
<keyword evidence="3" id="KW-0964">Secreted</keyword>
<dbReference type="AlphaFoldDB" id="A0A2T5J6N0"/>
<dbReference type="PANTHER" id="PTHR40088:SF1">
    <property type="entry name" value="PECTATE LYASE PEL9"/>
    <property type="match status" value="1"/>
</dbReference>
<keyword evidence="5 9" id="KW-0732">Signal</keyword>
<dbReference type="InterPro" id="IPR012334">
    <property type="entry name" value="Pectin_lyas_fold"/>
</dbReference>
<dbReference type="RefSeq" id="WP_107829488.1">
    <property type="nucleotide sequence ID" value="NZ_CP160205.1"/>
</dbReference>
<evidence type="ECO:0000256" key="9">
    <source>
        <dbReference type="SAM" id="SignalP"/>
    </source>
</evidence>
<dbReference type="InterPro" id="IPR011050">
    <property type="entry name" value="Pectin_lyase_fold/virulence"/>
</dbReference>
<dbReference type="Pfam" id="PF22842">
    <property type="entry name" value="Pel9A-like_beta_helix"/>
    <property type="match status" value="1"/>
</dbReference>
<protein>
    <submittedName>
        <fullName evidence="11">Uncharacterized protein DUF1565</fullName>
    </submittedName>
</protein>
<proteinExistence type="inferred from homology"/>
<keyword evidence="4" id="KW-0479">Metal-binding</keyword>
<evidence type="ECO:0000256" key="3">
    <source>
        <dbReference type="ARBA" id="ARBA00022525"/>
    </source>
</evidence>
<dbReference type="GO" id="GO:0005576">
    <property type="term" value="C:extracellular region"/>
    <property type="evidence" value="ECO:0007669"/>
    <property type="project" value="UniProtKB-SubCell"/>
</dbReference>
<keyword evidence="12" id="KW-1185">Reference proteome</keyword>
<comment type="cofactor">
    <cofactor evidence="1">
        <name>Ca(2+)</name>
        <dbReference type="ChEBI" id="CHEBI:29108"/>
    </cofactor>
</comment>
<feature type="signal peptide" evidence="9">
    <location>
        <begin position="1"/>
        <end position="18"/>
    </location>
</feature>
<feature type="domain" description="Pel9A-like right handed beta-helix region" evidence="10">
    <location>
        <begin position="20"/>
        <end position="350"/>
    </location>
</feature>
<evidence type="ECO:0000256" key="6">
    <source>
        <dbReference type="ARBA" id="ARBA00022837"/>
    </source>
</evidence>
<evidence type="ECO:0000256" key="2">
    <source>
        <dbReference type="ARBA" id="ARBA00004613"/>
    </source>
</evidence>
<evidence type="ECO:0000256" key="7">
    <source>
        <dbReference type="ARBA" id="ARBA00023239"/>
    </source>
</evidence>
<keyword evidence="6" id="KW-0106">Calcium</keyword>
<name>A0A2T5J6N0_9SPHI</name>
<dbReference type="SUPFAM" id="SSF51126">
    <property type="entry name" value="Pectin lyase-like"/>
    <property type="match status" value="1"/>
</dbReference>
<dbReference type="PANTHER" id="PTHR40088">
    <property type="entry name" value="PECTATE LYASE (EUROFUNG)"/>
    <property type="match status" value="1"/>
</dbReference>
<comment type="caution">
    <text evidence="11">The sequence shown here is derived from an EMBL/GenBank/DDBJ whole genome shotgun (WGS) entry which is preliminary data.</text>
</comment>
<evidence type="ECO:0000256" key="4">
    <source>
        <dbReference type="ARBA" id="ARBA00022723"/>
    </source>
</evidence>
<evidence type="ECO:0000256" key="5">
    <source>
        <dbReference type="ARBA" id="ARBA00022729"/>
    </source>
</evidence>
<feature type="chain" id="PRO_5015536566" evidence="9">
    <location>
        <begin position="19"/>
        <end position="439"/>
    </location>
</feature>
<gene>
    <name evidence="11" type="ORF">C8P68_10625</name>
</gene>
<evidence type="ECO:0000313" key="11">
    <source>
        <dbReference type="EMBL" id="PTQ94815.1"/>
    </source>
</evidence>
<evidence type="ECO:0000259" key="10">
    <source>
        <dbReference type="Pfam" id="PF22842"/>
    </source>
</evidence>
<dbReference type="Proteomes" id="UP000244168">
    <property type="component" value="Unassembled WGS sequence"/>
</dbReference>